<accession>A0ABQ9Y172</accession>
<dbReference type="EMBL" id="JARBJD010000046">
    <property type="protein sequence ID" value="KAK2957439.1"/>
    <property type="molecule type" value="Genomic_DNA"/>
</dbReference>
<feature type="compositionally biased region" description="Polar residues" evidence="2">
    <location>
        <begin position="819"/>
        <end position="833"/>
    </location>
</feature>
<feature type="compositionally biased region" description="Basic and acidic residues" evidence="2">
    <location>
        <begin position="459"/>
        <end position="538"/>
    </location>
</feature>
<keyword evidence="4" id="KW-1185">Reference proteome</keyword>
<comment type="caution">
    <text evidence="3">The sequence shown here is derived from an EMBL/GenBank/DDBJ whole genome shotgun (WGS) entry which is preliminary data.</text>
</comment>
<evidence type="ECO:0000256" key="2">
    <source>
        <dbReference type="SAM" id="MobiDB-lite"/>
    </source>
</evidence>
<evidence type="ECO:0000313" key="4">
    <source>
        <dbReference type="Proteomes" id="UP001281761"/>
    </source>
</evidence>
<feature type="compositionally biased region" description="Basic and acidic residues" evidence="2">
    <location>
        <begin position="408"/>
        <end position="444"/>
    </location>
</feature>
<feature type="region of interest" description="Disordered" evidence="2">
    <location>
        <begin position="407"/>
        <end position="543"/>
    </location>
</feature>
<feature type="region of interest" description="Disordered" evidence="2">
    <location>
        <begin position="1"/>
        <end position="50"/>
    </location>
</feature>
<feature type="compositionally biased region" description="Basic and acidic residues" evidence="2">
    <location>
        <begin position="578"/>
        <end position="593"/>
    </location>
</feature>
<feature type="compositionally biased region" description="Acidic residues" evidence="2">
    <location>
        <begin position="1043"/>
        <end position="1052"/>
    </location>
</feature>
<feature type="compositionally biased region" description="Polar residues" evidence="2">
    <location>
        <begin position="1"/>
        <end position="31"/>
    </location>
</feature>
<feature type="compositionally biased region" description="Basic and acidic residues" evidence="2">
    <location>
        <begin position="853"/>
        <end position="868"/>
    </location>
</feature>
<evidence type="ECO:0000256" key="1">
    <source>
        <dbReference type="SAM" id="Coils"/>
    </source>
</evidence>
<feature type="compositionally biased region" description="Basic and acidic residues" evidence="2">
    <location>
        <begin position="880"/>
        <end position="910"/>
    </location>
</feature>
<dbReference type="Proteomes" id="UP001281761">
    <property type="component" value="Unassembled WGS sequence"/>
</dbReference>
<keyword evidence="1" id="KW-0175">Coiled coil</keyword>
<evidence type="ECO:0008006" key="5">
    <source>
        <dbReference type="Google" id="ProtNLM"/>
    </source>
</evidence>
<feature type="compositionally biased region" description="Basic and acidic residues" evidence="2">
    <location>
        <begin position="157"/>
        <end position="169"/>
    </location>
</feature>
<feature type="compositionally biased region" description="Polar residues" evidence="2">
    <location>
        <begin position="170"/>
        <end position="191"/>
    </location>
</feature>
<feature type="region of interest" description="Disordered" evidence="2">
    <location>
        <begin position="91"/>
        <end position="231"/>
    </location>
</feature>
<protein>
    <recommendedName>
        <fullName evidence="5">Trichohyalin-like</fullName>
    </recommendedName>
</protein>
<organism evidence="3 4">
    <name type="scientific">Blattamonas nauphoetae</name>
    <dbReference type="NCBI Taxonomy" id="2049346"/>
    <lineage>
        <taxon>Eukaryota</taxon>
        <taxon>Metamonada</taxon>
        <taxon>Preaxostyla</taxon>
        <taxon>Oxymonadida</taxon>
        <taxon>Blattamonas</taxon>
    </lineage>
</organism>
<feature type="coiled-coil region" evidence="1">
    <location>
        <begin position="323"/>
        <end position="378"/>
    </location>
</feature>
<feature type="compositionally biased region" description="Basic and acidic residues" evidence="2">
    <location>
        <begin position="955"/>
        <end position="973"/>
    </location>
</feature>
<evidence type="ECO:0000313" key="3">
    <source>
        <dbReference type="EMBL" id="KAK2957439.1"/>
    </source>
</evidence>
<feature type="compositionally biased region" description="Basic and acidic residues" evidence="2">
    <location>
        <begin position="699"/>
        <end position="762"/>
    </location>
</feature>
<feature type="compositionally biased region" description="Basic and acidic residues" evidence="2">
    <location>
        <begin position="769"/>
        <end position="801"/>
    </location>
</feature>
<sequence length="1052" mass="125182">MAALSHNSRIDSNFSPVSLPNRQLSAKTQFVHTDDDFEETQNDYSNPSQQLGFTTGSLDADIKVARIESRLGDLERECDIIRNYRSQISSSGYSKPQFEFSSHPHASGYSSTISPKRTPKRSEPTSTSNLIASIDTSNPKNRLTTPYTSIRQTVSVRQDREKEFLKSDPQRTYTSGTKQPENSNMTSTTESPIHLDDTQLTDSEPDISPSHTQDFPTIIEQSDKERRDRKQRHIERVLKGQKTFSFVERDKEALEKKKEFTKRFKTAELNRTRKAEVPIAKLQTPFKRYDGSAPEYTVAFGITTSLEDAERVNRDNQLTFDERKYLEEREERLKQMQEEVQNKLKDRFKQEKEMKKESKRKIEEREKLKRTITSEEEKERAGRLHERTLLLEDIDVDTEKLEMILTRKGSEATEQEKENLQRYREKNNEKEKQAMKERKEREQRIAQTPNISMIGFEAELTKKRERLMATREQEKLDAEREKEREEMQKTVRQKVREREEALEEKRKNLEKEKRQKQQEEAERRKKEQKTEKESRNESELLLMEQEYGSHVDVWKKKDKKAFMTPDHTFKPMVFTKNRGNEQEKKEKWDEKMATAKKNASTLSPERQQKLDEWREKKKQQQEERLKQQKEEERLRRLHQKELAKRIEEQNKEREEAQKQKKQDHIQYDIVFGVTTSYSDARMNPSRRNRDGRPQSSESQRLDKPKGPIAKMVEERVKERRKEEKQRAKEAKERMEESRKREAERRRKEDKMRTQRIVDRDLLMDDIDVDVEKYRANRELRDSRYPQDDDREEFLVKRQREREKKKRQEKRERLERILNYHNNSSQFSNTNSAESSPSVTPQPQTPTRTSPTQRSHEPTSHPIRREKMEPAQMTPKRKQHSKETSQNRREREKDQREAEWRRLDEDEKLELVDISLENLRALMKDPRMTHRETYPIGSVPHPRSELNGASLDVSEPDERPSQKETTKSHRKEEPQEVLEDDVVSEKEMSEAEEEGQSIKDQSESDNYELSKKEDHESDSEKDSASHKSDNKAEETESEEKYESDFSDEDDNPF</sequence>
<feature type="compositionally biased region" description="Basic and acidic residues" evidence="2">
    <location>
        <begin position="808"/>
        <end position="817"/>
    </location>
</feature>
<feature type="compositionally biased region" description="Basic and acidic residues" evidence="2">
    <location>
        <begin position="995"/>
        <end position="1042"/>
    </location>
</feature>
<feature type="region of interest" description="Disordered" evidence="2">
    <location>
        <begin position="571"/>
        <end position="1052"/>
    </location>
</feature>
<feature type="compositionally biased region" description="Basic and acidic residues" evidence="2">
    <location>
        <begin position="921"/>
        <end position="932"/>
    </location>
</feature>
<gene>
    <name evidence="3" type="ORF">BLNAU_7595</name>
</gene>
<feature type="compositionally biased region" description="Basic and acidic residues" evidence="2">
    <location>
        <begin position="606"/>
        <end position="666"/>
    </location>
</feature>
<feature type="compositionally biased region" description="Basic and acidic residues" evidence="2">
    <location>
        <begin position="221"/>
        <end position="231"/>
    </location>
</feature>
<name>A0ABQ9Y172_9EUKA</name>
<feature type="compositionally biased region" description="Low complexity" evidence="2">
    <location>
        <begin position="834"/>
        <end position="852"/>
    </location>
</feature>
<feature type="compositionally biased region" description="Polar residues" evidence="2">
    <location>
        <begin position="124"/>
        <end position="156"/>
    </location>
</feature>
<reference evidence="3 4" key="1">
    <citation type="journal article" date="2022" name="bioRxiv">
        <title>Genomics of Preaxostyla Flagellates Illuminates Evolutionary Transitions and the Path Towards Mitochondrial Loss.</title>
        <authorList>
            <person name="Novak L.V.F."/>
            <person name="Treitli S.C."/>
            <person name="Pyrih J."/>
            <person name="Halakuc P."/>
            <person name="Pipaliya S.V."/>
            <person name="Vacek V."/>
            <person name="Brzon O."/>
            <person name="Soukal P."/>
            <person name="Eme L."/>
            <person name="Dacks J.B."/>
            <person name="Karnkowska A."/>
            <person name="Elias M."/>
            <person name="Hampl V."/>
        </authorList>
    </citation>
    <scope>NUCLEOTIDE SEQUENCE [LARGE SCALE GENOMIC DNA]</scope>
    <source>
        <strain evidence="3">NAU3</strain>
        <tissue evidence="3">Gut</tissue>
    </source>
</reference>
<proteinExistence type="predicted"/>